<dbReference type="GO" id="GO:0003677">
    <property type="term" value="F:DNA binding"/>
    <property type="evidence" value="ECO:0007669"/>
    <property type="project" value="InterPro"/>
</dbReference>
<sequence length="114" mass="13722">MARANSHYIPNYMWHITQRCHKKDFLLKFSKDKKRWLYWLSEAKKRFGLRILNYAITSNQKWGLSLRLTFIFKPRVKSGPLYSAISIVFYINKPTTDINDFSIVTQKITFKDKR</sequence>
<reference evidence="1" key="1">
    <citation type="submission" date="2007-11" db="EMBL/GenBank/DDBJ databases">
        <title>Biochemical properites of a novel hydrolytic enzyme retrieved from a metagenomic library of tidal flat sediments.</title>
        <authorList>
            <person name="Lee M.-H."/>
            <person name="Song J.K."/>
            <person name="Yoon J.-H."/>
        </authorList>
    </citation>
    <scope>NUCLEOTIDE SEQUENCE</scope>
</reference>
<dbReference type="InterPro" id="IPR036515">
    <property type="entry name" value="Transposase_17_sf"/>
</dbReference>
<dbReference type="PANTHER" id="PTHR34322:SF2">
    <property type="entry name" value="TRANSPOSASE IS200-LIKE DOMAIN-CONTAINING PROTEIN"/>
    <property type="match status" value="1"/>
</dbReference>
<dbReference type="GO" id="GO:0006313">
    <property type="term" value="P:DNA transposition"/>
    <property type="evidence" value="ECO:0007669"/>
    <property type="project" value="InterPro"/>
</dbReference>
<proteinExistence type="predicted"/>
<dbReference type="AlphaFoldDB" id="B0FB25"/>
<name>B0FB25_9BACT</name>
<dbReference type="SUPFAM" id="SSF143422">
    <property type="entry name" value="Transposase IS200-like"/>
    <property type="match status" value="1"/>
</dbReference>
<dbReference type="EMBL" id="EU285670">
    <property type="protein sequence ID" value="ABY56078.1"/>
    <property type="molecule type" value="Genomic_DNA"/>
</dbReference>
<protein>
    <submittedName>
        <fullName evidence="1">Uncharacterized protein</fullName>
    </submittedName>
</protein>
<organism evidence="1">
    <name type="scientific">uncultured bacterium pFosPlaG</name>
    <dbReference type="NCBI Taxonomy" id="491370"/>
    <lineage>
        <taxon>Bacteria</taxon>
        <taxon>environmental samples</taxon>
    </lineage>
</organism>
<accession>B0FB25</accession>
<dbReference type="GO" id="GO:0004803">
    <property type="term" value="F:transposase activity"/>
    <property type="evidence" value="ECO:0007669"/>
    <property type="project" value="InterPro"/>
</dbReference>
<evidence type="ECO:0000313" key="1">
    <source>
        <dbReference type="EMBL" id="ABY56078.1"/>
    </source>
</evidence>
<dbReference type="PANTHER" id="PTHR34322">
    <property type="entry name" value="TRANSPOSASE, Y1_TNP DOMAIN-CONTAINING"/>
    <property type="match status" value="1"/>
</dbReference>